<accession>A0A382GV85</accession>
<sequence>TIVASLVCNAAVAQEMIFQGLKSATWGYPTTAYTPGTSYRNNPPSIFSYQVVRPRSFLPSLSFLVASGVPAWWQNDKLSEWSKPLELTDLGLYLSFRSAGNVYFHGLVSSPVHTFADEFEQSFDDTRNIDFHYRGALGVTLGPKGAFNLQLEFLGTRMNNQLDTISIGARYSF</sequence>
<gene>
    <name evidence="1" type="ORF">METZ01_LOCUS230935</name>
</gene>
<feature type="non-terminal residue" evidence="1">
    <location>
        <position position="1"/>
    </location>
</feature>
<dbReference type="AlphaFoldDB" id="A0A382GV85"/>
<proteinExistence type="predicted"/>
<reference evidence="1" key="1">
    <citation type="submission" date="2018-05" db="EMBL/GenBank/DDBJ databases">
        <authorList>
            <person name="Lanie J.A."/>
            <person name="Ng W.-L."/>
            <person name="Kazmierczak K.M."/>
            <person name="Andrzejewski T.M."/>
            <person name="Davidsen T.M."/>
            <person name="Wayne K.J."/>
            <person name="Tettelin H."/>
            <person name="Glass J.I."/>
            <person name="Rusch D."/>
            <person name="Podicherti R."/>
            <person name="Tsui H.-C.T."/>
            <person name="Winkler M.E."/>
        </authorList>
    </citation>
    <scope>NUCLEOTIDE SEQUENCE</scope>
</reference>
<dbReference type="EMBL" id="UINC01057189">
    <property type="protein sequence ID" value="SVB78081.1"/>
    <property type="molecule type" value="Genomic_DNA"/>
</dbReference>
<name>A0A382GV85_9ZZZZ</name>
<protein>
    <submittedName>
        <fullName evidence="1">Uncharacterized protein</fullName>
    </submittedName>
</protein>
<organism evidence="1">
    <name type="scientific">marine metagenome</name>
    <dbReference type="NCBI Taxonomy" id="408172"/>
    <lineage>
        <taxon>unclassified sequences</taxon>
        <taxon>metagenomes</taxon>
        <taxon>ecological metagenomes</taxon>
    </lineage>
</organism>
<evidence type="ECO:0000313" key="1">
    <source>
        <dbReference type="EMBL" id="SVB78081.1"/>
    </source>
</evidence>